<sequence>MYWLILLLSHVVIEVDSENERTETFPIKRSDKIERNHIEFDISKDDWADYDFAPETFVNVKPLSGALIDVNSDEQNKPKSIIKDDWNFENMGIGGLSEEFLNIFKKAILPRINANSGINKCGVQPVKGILIHGPLDTGKTLVARKIKEMVIASEVTIVNGPEILNKFVGESNIRNLFENAERESKEKGSESGLHIIIFDEIDAICKSRGSPFGNTNVFDTIVNQLLCYFDGVE</sequence>
<evidence type="ECO:0000256" key="1">
    <source>
        <dbReference type="ARBA" id="ARBA00006914"/>
    </source>
</evidence>
<evidence type="ECO:0000313" key="7">
    <source>
        <dbReference type="EMBL" id="RWS20241.1"/>
    </source>
</evidence>
<dbReference type="Gene3D" id="3.40.50.300">
    <property type="entry name" value="P-loop containing nucleotide triphosphate hydrolases"/>
    <property type="match status" value="1"/>
</dbReference>
<dbReference type="FunFam" id="3.40.50.300:FF:000154">
    <property type="entry name" value="Vesicle-fusing ATPase 1"/>
    <property type="match status" value="1"/>
</dbReference>
<keyword evidence="4" id="KW-0479">Metal-binding</keyword>
<reference evidence="7 8" key="1">
    <citation type="journal article" date="2018" name="Gigascience">
        <title>Genomes of trombidid mites reveal novel predicted allergens and laterally-transferred genes associated with secondary metabolism.</title>
        <authorList>
            <person name="Dong X."/>
            <person name="Chaisiri K."/>
            <person name="Xia D."/>
            <person name="Armstrong S.D."/>
            <person name="Fang Y."/>
            <person name="Donnelly M.J."/>
            <person name="Kadowaki T."/>
            <person name="McGarry J.W."/>
            <person name="Darby A.C."/>
            <person name="Makepeace B.L."/>
        </authorList>
    </citation>
    <scope>NUCLEOTIDE SEQUENCE [LARGE SCALE GENOMIC DNA]</scope>
    <source>
        <strain evidence="7">UoL-UT</strain>
    </source>
</reference>
<comment type="cofactor">
    <cofactor evidence="4">
        <name>Mg(2+)</name>
        <dbReference type="ChEBI" id="CHEBI:18420"/>
    </cofactor>
    <text evidence="4">Binds 1 Mg(2+) ion per subunit.</text>
</comment>
<dbReference type="OrthoDB" id="9982946at2759"/>
<proteinExistence type="inferred from homology"/>
<comment type="function">
    <text evidence="4">Required for vesicle-mediated transport. Catalyzes the fusion of transport vesicles within the Golgi cisternae. Is also required for transport from the endoplasmic reticulum to the Golgi stack. Seems to function as a fusion protein required for the delivery of cargo proteins to all compartments of the Golgi stack independent of vesicle origin.</text>
</comment>
<dbReference type="InterPro" id="IPR003959">
    <property type="entry name" value="ATPase_AAA_core"/>
</dbReference>
<dbReference type="Pfam" id="PF00004">
    <property type="entry name" value="AAA"/>
    <property type="match status" value="1"/>
</dbReference>
<dbReference type="EMBL" id="NCKV01019000">
    <property type="protein sequence ID" value="RWS20241.1"/>
    <property type="molecule type" value="Genomic_DNA"/>
</dbReference>
<keyword evidence="2 4" id="KW-0547">Nucleotide-binding</keyword>
<keyword evidence="5" id="KW-0732">Signal</keyword>
<dbReference type="GO" id="GO:0043001">
    <property type="term" value="P:Golgi to plasma membrane protein transport"/>
    <property type="evidence" value="ECO:0007669"/>
    <property type="project" value="TreeGrafter"/>
</dbReference>
<keyword evidence="8" id="KW-1185">Reference proteome</keyword>
<accession>A0A443RY25</accession>
<evidence type="ECO:0000256" key="5">
    <source>
        <dbReference type="SAM" id="SignalP"/>
    </source>
</evidence>
<dbReference type="VEuPathDB" id="VectorBase:LDEU011799"/>
<protein>
    <recommendedName>
        <fullName evidence="4">Vesicle-fusing ATPase</fullName>
        <ecNumber evidence="4">3.6.4.6</ecNumber>
    </recommendedName>
</protein>
<comment type="catalytic activity">
    <reaction evidence="4">
        <text>ATP + H2O = ADP + phosphate + H(+)</text>
        <dbReference type="Rhea" id="RHEA:13065"/>
        <dbReference type="ChEBI" id="CHEBI:15377"/>
        <dbReference type="ChEBI" id="CHEBI:15378"/>
        <dbReference type="ChEBI" id="CHEBI:30616"/>
        <dbReference type="ChEBI" id="CHEBI:43474"/>
        <dbReference type="ChEBI" id="CHEBI:456216"/>
        <dbReference type="EC" id="3.6.4.6"/>
    </reaction>
</comment>
<feature type="signal peptide" evidence="5">
    <location>
        <begin position="1"/>
        <end position="17"/>
    </location>
</feature>
<keyword evidence="4" id="KW-0813">Transport</keyword>
<evidence type="ECO:0000259" key="6">
    <source>
        <dbReference type="Pfam" id="PF00004"/>
    </source>
</evidence>
<dbReference type="GO" id="GO:0005524">
    <property type="term" value="F:ATP binding"/>
    <property type="evidence" value="ECO:0007669"/>
    <property type="project" value="UniProtKB-UniRule"/>
</dbReference>
<organism evidence="7 8">
    <name type="scientific">Leptotrombidium deliense</name>
    <dbReference type="NCBI Taxonomy" id="299467"/>
    <lineage>
        <taxon>Eukaryota</taxon>
        <taxon>Metazoa</taxon>
        <taxon>Ecdysozoa</taxon>
        <taxon>Arthropoda</taxon>
        <taxon>Chelicerata</taxon>
        <taxon>Arachnida</taxon>
        <taxon>Acari</taxon>
        <taxon>Acariformes</taxon>
        <taxon>Trombidiformes</taxon>
        <taxon>Prostigmata</taxon>
        <taxon>Anystina</taxon>
        <taxon>Parasitengona</taxon>
        <taxon>Trombiculoidea</taxon>
        <taxon>Trombiculidae</taxon>
        <taxon>Leptotrombidium</taxon>
    </lineage>
</organism>
<keyword evidence="4" id="KW-0931">ER-Golgi transport</keyword>
<feature type="domain" description="ATPase AAA-type core" evidence="6">
    <location>
        <begin position="129"/>
        <end position="232"/>
    </location>
</feature>
<evidence type="ECO:0000313" key="8">
    <source>
        <dbReference type="Proteomes" id="UP000288716"/>
    </source>
</evidence>
<dbReference type="PANTHER" id="PTHR23078:SF3">
    <property type="entry name" value="VESICLE-FUSING ATPASE"/>
    <property type="match status" value="1"/>
</dbReference>
<keyword evidence="4" id="KW-0378">Hydrolase</keyword>
<name>A0A443RY25_9ACAR</name>
<dbReference type="GO" id="GO:0035494">
    <property type="term" value="P:SNARE complex disassembly"/>
    <property type="evidence" value="ECO:0007669"/>
    <property type="project" value="InterPro"/>
</dbReference>
<comment type="caution">
    <text evidence="7">The sequence shown here is derived from an EMBL/GenBank/DDBJ whole genome shotgun (WGS) entry which is preliminary data.</text>
</comment>
<gene>
    <name evidence="7" type="ORF">B4U80_07254</name>
</gene>
<evidence type="ECO:0000256" key="3">
    <source>
        <dbReference type="ARBA" id="ARBA00022840"/>
    </source>
</evidence>
<keyword evidence="3 4" id="KW-0067">ATP-binding</keyword>
<dbReference type="SUPFAM" id="SSF52540">
    <property type="entry name" value="P-loop containing nucleoside triphosphate hydrolases"/>
    <property type="match status" value="1"/>
</dbReference>
<comment type="similarity">
    <text evidence="1 4">Belongs to the AAA ATPase family.</text>
</comment>
<dbReference type="GO" id="GO:0046872">
    <property type="term" value="F:metal ion binding"/>
    <property type="evidence" value="ECO:0007669"/>
    <property type="project" value="UniProtKB-UniRule"/>
</dbReference>
<dbReference type="Proteomes" id="UP000288716">
    <property type="component" value="Unassembled WGS sequence"/>
</dbReference>
<dbReference type="STRING" id="299467.A0A443RY25"/>
<keyword evidence="4" id="KW-0963">Cytoplasm</keyword>
<evidence type="ECO:0000256" key="4">
    <source>
        <dbReference type="RuleBase" id="RU367045"/>
    </source>
</evidence>
<dbReference type="InterPro" id="IPR027417">
    <property type="entry name" value="P-loop_NTPase"/>
</dbReference>
<evidence type="ECO:0000256" key="2">
    <source>
        <dbReference type="ARBA" id="ARBA00022741"/>
    </source>
</evidence>
<keyword evidence="4" id="KW-0653">Protein transport</keyword>
<dbReference type="PANTHER" id="PTHR23078">
    <property type="entry name" value="VESICULAR-FUSION PROTEIN NSF"/>
    <property type="match status" value="1"/>
</dbReference>
<keyword evidence="4" id="KW-0460">Magnesium</keyword>
<dbReference type="GO" id="GO:0016887">
    <property type="term" value="F:ATP hydrolysis activity"/>
    <property type="evidence" value="ECO:0007669"/>
    <property type="project" value="InterPro"/>
</dbReference>
<dbReference type="EC" id="3.6.4.6" evidence="4"/>
<feature type="non-terminal residue" evidence="7">
    <location>
        <position position="233"/>
    </location>
</feature>
<dbReference type="GO" id="GO:0005795">
    <property type="term" value="C:Golgi stack"/>
    <property type="evidence" value="ECO:0007669"/>
    <property type="project" value="TreeGrafter"/>
</dbReference>
<comment type="subcellular location">
    <subcellularLocation>
        <location evidence="4">Cytoplasm</location>
    </subcellularLocation>
</comment>
<dbReference type="AlphaFoldDB" id="A0A443RY25"/>
<feature type="chain" id="PRO_5019045290" description="Vesicle-fusing ATPase" evidence="5">
    <location>
        <begin position="18"/>
        <end position="233"/>
    </location>
</feature>
<dbReference type="InterPro" id="IPR039812">
    <property type="entry name" value="Vesicle-fus_ATPase"/>
</dbReference>
<dbReference type="GO" id="GO:0006891">
    <property type="term" value="P:intra-Golgi vesicle-mediated transport"/>
    <property type="evidence" value="ECO:0007669"/>
    <property type="project" value="TreeGrafter"/>
</dbReference>